<name>A0A1R2CR42_9CILI</name>
<feature type="region of interest" description="Disordered" evidence="1">
    <location>
        <begin position="247"/>
        <end position="267"/>
    </location>
</feature>
<accession>A0A1R2CR42</accession>
<comment type="caution">
    <text evidence="2">The sequence shown here is derived from an EMBL/GenBank/DDBJ whole genome shotgun (WGS) entry which is preliminary data.</text>
</comment>
<reference evidence="2 3" key="1">
    <citation type="submission" date="2016-11" db="EMBL/GenBank/DDBJ databases">
        <title>The macronuclear genome of Stentor coeruleus: a giant cell with tiny introns.</title>
        <authorList>
            <person name="Slabodnick M."/>
            <person name="Ruby J.G."/>
            <person name="Reiff S.B."/>
            <person name="Swart E.C."/>
            <person name="Gosai S."/>
            <person name="Prabakaran S."/>
            <person name="Witkowska E."/>
            <person name="Larue G.E."/>
            <person name="Fisher S."/>
            <person name="Freeman R.M."/>
            <person name="Gunawardena J."/>
            <person name="Chu W."/>
            <person name="Stover N.A."/>
            <person name="Gregory B.D."/>
            <person name="Nowacki M."/>
            <person name="Derisi J."/>
            <person name="Roy S.W."/>
            <person name="Marshall W.F."/>
            <person name="Sood P."/>
        </authorList>
    </citation>
    <scope>NUCLEOTIDE SEQUENCE [LARGE SCALE GENOMIC DNA]</scope>
    <source>
        <strain evidence="2">WM001</strain>
    </source>
</reference>
<evidence type="ECO:0000313" key="3">
    <source>
        <dbReference type="Proteomes" id="UP000187209"/>
    </source>
</evidence>
<evidence type="ECO:0000256" key="1">
    <source>
        <dbReference type="SAM" id="MobiDB-lite"/>
    </source>
</evidence>
<organism evidence="2 3">
    <name type="scientific">Stentor coeruleus</name>
    <dbReference type="NCBI Taxonomy" id="5963"/>
    <lineage>
        <taxon>Eukaryota</taxon>
        <taxon>Sar</taxon>
        <taxon>Alveolata</taxon>
        <taxon>Ciliophora</taxon>
        <taxon>Postciliodesmatophora</taxon>
        <taxon>Heterotrichea</taxon>
        <taxon>Heterotrichida</taxon>
        <taxon>Stentoridae</taxon>
        <taxon>Stentor</taxon>
    </lineage>
</organism>
<dbReference type="Proteomes" id="UP000187209">
    <property type="component" value="Unassembled WGS sequence"/>
</dbReference>
<protein>
    <submittedName>
        <fullName evidence="2">Uncharacterized protein</fullName>
    </submittedName>
</protein>
<evidence type="ECO:0000313" key="2">
    <source>
        <dbReference type="EMBL" id="OMJ91469.1"/>
    </source>
</evidence>
<proteinExistence type="predicted"/>
<sequence length="311" mass="35976">MVPQIESPETCSRQIKLLHLQHEIEESLSEIMGEFLNDFVVRKEKRLDSKNPNVQMHTYNLVVNKSYQKKIRKQVNFLISAGFGNALHEALAEKTCKFVDSLEVLLKELKHISKILQLIFLYDAYHTLQNASIEISKFISSVYISERKAVEFLFCKAFYTKIVISSQELLKQAGDYEKTHFAIAGISKMNSHLASIIQEPINIETNAKIDLQISESESDSERDETEPLYNLPIEDLVTYIEGNKKKKKKSHRTTATSSLSPLNEEYSELDQEIDEFRKRIDIPITPERPRVRLSPEFLEQLRKSLRKTKAN</sequence>
<dbReference type="AlphaFoldDB" id="A0A1R2CR42"/>
<dbReference type="OrthoDB" id="323541at2759"/>
<gene>
    <name evidence="2" type="ORF">SteCoe_5953</name>
</gene>
<dbReference type="EMBL" id="MPUH01000080">
    <property type="protein sequence ID" value="OMJ91469.1"/>
    <property type="molecule type" value="Genomic_DNA"/>
</dbReference>
<keyword evidence="3" id="KW-1185">Reference proteome</keyword>